<dbReference type="GO" id="GO:0046872">
    <property type="term" value="F:metal ion binding"/>
    <property type="evidence" value="ECO:0007669"/>
    <property type="project" value="UniProtKB-KW"/>
</dbReference>
<evidence type="ECO:0000256" key="6">
    <source>
        <dbReference type="ARBA" id="ARBA00022490"/>
    </source>
</evidence>
<evidence type="ECO:0000256" key="4">
    <source>
        <dbReference type="ARBA" id="ARBA00006958"/>
    </source>
</evidence>
<evidence type="ECO:0000256" key="1">
    <source>
        <dbReference type="ARBA" id="ARBA00001968"/>
    </source>
</evidence>
<keyword evidence="9" id="KW-0378">Hydrolase</keyword>
<comment type="cofactor">
    <cofactor evidence="1">
        <name>a divalent metal cation</name>
        <dbReference type="ChEBI" id="CHEBI:60240"/>
    </cofactor>
</comment>
<dbReference type="GO" id="GO:0016787">
    <property type="term" value="F:hydrolase activity"/>
    <property type="evidence" value="ECO:0007669"/>
    <property type="project" value="UniProtKB-KW"/>
</dbReference>
<comment type="caution">
    <text evidence="14">The sequence shown here is derived from an EMBL/GenBank/DDBJ whole genome shotgun (WGS) entry which is preliminary data.</text>
</comment>
<evidence type="ECO:0000256" key="7">
    <source>
        <dbReference type="ARBA" id="ARBA00022722"/>
    </source>
</evidence>
<dbReference type="PANTHER" id="PTHR22930">
    <property type="match status" value="1"/>
</dbReference>
<protein>
    <recommendedName>
        <fullName evidence="5">Putative nuclease HARBI1</fullName>
    </recommendedName>
    <alternativeName>
        <fullName evidence="11">Harbinger transposase-derived nuclease</fullName>
    </alternativeName>
</protein>
<dbReference type="AlphaFoldDB" id="A0AA47NWN4"/>
<accession>A0AA47NWN4</accession>
<evidence type="ECO:0000256" key="10">
    <source>
        <dbReference type="ARBA" id="ARBA00023242"/>
    </source>
</evidence>
<comment type="function">
    <text evidence="12">Transposase-derived protein that may have nuclease activity. Does not have transposase activity.</text>
</comment>
<evidence type="ECO:0000256" key="5">
    <source>
        <dbReference type="ARBA" id="ARBA00015519"/>
    </source>
</evidence>
<evidence type="ECO:0000313" key="15">
    <source>
        <dbReference type="Proteomes" id="UP001174136"/>
    </source>
</evidence>
<organism evidence="14 15">
    <name type="scientific">Merluccius polli</name>
    <name type="common">Benguela hake</name>
    <name type="synonym">Merluccius cadenati</name>
    <dbReference type="NCBI Taxonomy" id="89951"/>
    <lineage>
        <taxon>Eukaryota</taxon>
        <taxon>Metazoa</taxon>
        <taxon>Chordata</taxon>
        <taxon>Craniata</taxon>
        <taxon>Vertebrata</taxon>
        <taxon>Euteleostomi</taxon>
        <taxon>Actinopterygii</taxon>
        <taxon>Neopterygii</taxon>
        <taxon>Teleostei</taxon>
        <taxon>Neoteleostei</taxon>
        <taxon>Acanthomorphata</taxon>
        <taxon>Zeiogadaria</taxon>
        <taxon>Gadariae</taxon>
        <taxon>Gadiformes</taxon>
        <taxon>Gadoidei</taxon>
        <taxon>Merlucciidae</taxon>
        <taxon>Merluccius</taxon>
    </lineage>
</organism>
<evidence type="ECO:0000256" key="9">
    <source>
        <dbReference type="ARBA" id="ARBA00022801"/>
    </source>
</evidence>
<evidence type="ECO:0000313" key="14">
    <source>
        <dbReference type="EMBL" id="KAK0140060.1"/>
    </source>
</evidence>
<dbReference type="PRINTS" id="PR02086">
    <property type="entry name" value="PUTNUCHARBI1"/>
</dbReference>
<keyword evidence="6" id="KW-0963">Cytoplasm</keyword>
<evidence type="ECO:0000256" key="8">
    <source>
        <dbReference type="ARBA" id="ARBA00022723"/>
    </source>
</evidence>
<evidence type="ECO:0000256" key="3">
    <source>
        <dbReference type="ARBA" id="ARBA00004496"/>
    </source>
</evidence>
<dbReference type="GO" id="GO:0005634">
    <property type="term" value="C:nucleus"/>
    <property type="evidence" value="ECO:0007669"/>
    <property type="project" value="UniProtKB-SubCell"/>
</dbReference>
<dbReference type="InterPro" id="IPR027806">
    <property type="entry name" value="HARBI1_dom"/>
</dbReference>
<dbReference type="GO" id="GO:0005737">
    <property type="term" value="C:cytoplasm"/>
    <property type="evidence" value="ECO:0007669"/>
    <property type="project" value="UniProtKB-SubCell"/>
</dbReference>
<dbReference type="PANTHER" id="PTHR22930:SF267">
    <property type="entry name" value="NUCLEASE HARBI1-RELATED"/>
    <property type="match status" value="1"/>
</dbReference>
<dbReference type="InterPro" id="IPR045249">
    <property type="entry name" value="HARBI1-like"/>
</dbReference>
<dbReference type="InterPro" id="IPR026103">
    <property type="entry name" value="HARBI1_animal"/>
</dbReference>
<comment type="subcellular location">
    <subcellularLocation>
        <location evidence="3">Cytoplasm</location>
    </subcellularLocation>
    <subcellularLocation>
        <location evidence="2">Nucleus</location>
    </subcellularLocation>
</comment>
<dbReference type="Pfam" id="PF13359">
    <property type="entry name" value="DDE_Tnp_4"/>
    <property type="match status" value="1"/>
</dbReference>
<dbReference type="Proteomes" id="UP001174136">
    <property type="component" value="Unassembled WGS sequence"/>
</dbReference>
<sequence length="201" mass="22500">MGCKWELPLFCWGCLNKGTICCTIRRVFSAIFITFPGHRRPLSIKEQFYKLAGNLNFNVQPLVSNLNSHSYSLFFVTAFPNIIGAVDCTHIKINRPSGEHEGDYVNRKSFHSINVQMICDADCLVSNLEAKWPGSVHDSRIFRASPIHEGLSQGTFSGVLLGDKGYACESFLLTPLADPQTPAQHAYNHAHNKTRARIEMT</sequence>
<evidence type="ECO:0000256" key="2">
    <source>
        <dbReference type="ARBA" id="ARBA00004123"/>
    </source>
</evidence>
<evidence type="ECO:0000259" key="13">
    <source>
        <dbReference type="Pfam" id="PF13359"/>
    </source>
</evidence>
<feature type="domain" description="DDE Tnp4" evidence="13">
    <location>
        <begin position="86"/>
        <end position="199"/>
    </location>
</feature>
<dbReference type="GO" id="GO:0004518">
    <property type="term" value="F:nuclease activity"/>
    <property type="evidence" value="ECO:0007669"/>
    <property type="project" value="UniProtKB-KW"/>
</dbReference>
<gene>
    <name evidence="14" type="primary">Harbi1_71</name>
    <name evidence="14" type="ORF">N1851_023024</name>
</gene>
<evidence type="ECO:0000256" key="11">
    <source>
        <dbReference type="ARBA" id="ARBA00030126"/>
    </source>
</evidence>
<proteinExistence type="inferred from homology"/>
<comment type="similarity">
    <text evidence="4">Belongs to the HARBI1 family.</text>
</comment>
<evidence type="ECO:0000256" key="12">
    <source>
        <dbReference type="ARBA" id="ARBA00045850"/>
    </source>
</evidence>
<keyword evidence="15" id="KW-1185">Reference proteome</keyword>
<dbReference type="EMBL" id="JAOPHQ010004272">
    <property type="protein sequence ID" value="KAK0140060.1"/>
    <property type="molecule type" value="Genomic_DNA"/>
</dbReference>
<name>A0AA47NWN4_MERPO</name>
<keyword evidence="8" id="KW-0479">Metal-binding</keyword>
<keyword evidence="7" id="KW-0540">Nuclease</keyword>
<keyword evidence="10" id="KW-0539">Nucleus</keyword>
<reference evidence="14" key="1">
    <citation type="journal article" date="2023" name="Front. Mar. Sci.">
        <title>A new Merluccius polli reference genome to investigate the effects of global change in West African waters.</title>
        <authorList>
            <person name="Mateo J.L."/>
            <person name="Blanco-Fernandez C."/>
            <person name="Garcia-Vazquez E."/>
            <person name="Machado-Schiaffino G."/>
        </authorList>
    </citation>
    <scope>NUCLEOTIDE SEQUENCE</scope>
    <source>
        <strain evidence="14">C29</strain>
        <tissue evidence="14">Fin</tissue>
    </source>
</reference>